<dbReference type="RefSeq" id="WP_254160307.1">
    <property type="nucleotide sequence ID" value="NZ_CP100355.1"/>
</dbReference>
<evidence type="ECO:0000313" key="4">
    <source>
        <dbReference type="Proteomes" id="UP001056855"/>
    </source>
</evidence>
<protein>
    <submittedName>
        <fullName evidence="3">VOC family protein</fullName>
    </submittedName>
</protein>
<dbReference type="EMBL" id="CP100355">
    <property type="protein sequence ID" value="UTF55364.1"/>
    <property type="molecule type" value="Genomic_DNA"/>
</dbReference>
<dbReference type="SUPFAM" id="SSF54593">
    <property type="entry name" value="Glyoxalase/Bleomycin resistance protein/Dihydroxybiphenyl dioxygenase"/>
    <property type="match status" value="1"/>
</dbReference>
<feature type="domain" description="VOC" evidence="2">
    <location>
        <begin position="10"/>
        <end position="136"/>
    </location>
</feature>
<dbReference type="InterPro" id="IPR037523">
    <property type="entry name" value="VOC_core"/>
</dbReference>
<dbReference type="GO" id="GO:0046872">
    <property type="term" value="F:metal ion binding"/>
    <property type="evidence" value="ECO:0007669"/>
    <property type="project" value="UniProtKB-KW"/>
</dbReference>
<dbReference type="GO" id="GO:0046491">
    <property type="term" value="P:L-methylmalonyl-CoA metabolic process"/>
    <property type="evidence" value="ECO:0007669"/>
    <property type="project" value="TreeGrafter"/>
</dbReference>
<dbReference type="Proteomes" id="UP001056855">
    <property type="component" value="Chromosome"/>
</dbReference>
<dbReference type="GeneID" id="73290176"/>
<evidence type="ECO:0000259" key="2">
    <source>
        <dbReference type="PROSITE" id="PS51819"/>
    </source>
</evidence>
<dbReference type="InterPro" id="IPR029068">
    <property type="entry name" value="Glyas_Bleomycin-R_OHBP_Dase"/>
</dbReference>
<dbReference type="GO" id="GO:0004493">
    <property type="term" value="F:methylmalonyl-CoA epimerase activity"/>
    <property type="evidence" value="ECO:0007669"/>
    <property type="project" value="TreeGrafter"/>
</dbReference>
<keyword evidence="4" id="KW-1185">Reference proteome</keyword>
<dbReference type="PANTHER" id="PTHR43048:SF3">
    <property type="entry name" value="METHYLMALONYL-COA EPIMERASE, MITOCHONDRIAL"/>
    <property type="match status" value="1"/>
</dbReference>
<evidence type="ECO:0000313" key="3">
    <source>
        <dbReference type="EMBL" id="UTF55364.1"/>
    </source>
</evidence>
<dbReference type="PANTHER" id="PTHR43048">
    <property type="entry name" value="METHYLMALONYL-COA EPIMERASE"/>
    <property type="match status" value="1"/>
</dbReference>
<dbReference type="PROSITE" id="PS51819">
    <property type="entry name" value="VOC"/>
    <property type="match status" value="1"/>
</dbReference>
<dbReference type="KEGG" id="sawl:NGM29_08980"/>
<keyword evidence="1" id="KW-0479">Metal-binding</keyword>
<dbReference type="InterPro" id="IPR051785">
    <property type="entry name" value="MMCE/EMCE_epimerase"/>
</dbReference>
<dbReference type="Pfam" id="PF13669">
    <property type="entry name" value="Glyoxalase_4"/>
    <property type="match status" value="1"/>
</dbReference>
<dbReference type="Gene3D" id="3.10.180.10">
    <property type="entry name" value="2,3-Dihydroxybiphenyl 1,2-Dioxygenase, domain 1"/>
    <property type="match status" value="1"/>
</dbReference>
<name>A0A9E7NBG6_9EURY</name>
<evidence type="ECO:0000256" key="1">
    <source>
        <dbReference type="ARBA" id="ARBA00022723"/>
    </source>
</evidence>
<reference evidence="3" key="1">
    <citation type="submission" date="2022-06" db="EMBL/GenBank/DDBJ databases">
        <title>Diverse halophilic archaea isolated from saline environments.</title>
        <authorList>
            <person name="Cui H.-L."/>
        </authorList>
    </citation>
    <scope>NUCLEOTIDE SEQUENCE</scope>
    <source>
        <strain evidence="3">WLHS1</strain>
    </source>
</reference>
<accession>A0A9E7NBG6</accession>
<organism evidence="3 4">
    <name type="scientific">Natronosalvus rutilus</name>
    <dbReference type="NCBI Taxonomy" id="2953753"/>
    <lineage>
        <taxon>Archaea</taxon>
        <taxon>Methanobacteriati</taxon>
        <taxon>Methanobacteriota</taxon>
        <taxon>Stenosarchaea group</taxon>
        <taxon>Halobacteria</taxon>
        <taxon>Halobacteriales</taxon>
        <taxon>Natrialbaceae</taxon>
        <taxon>Natronosalvus</taxon>
    </lineage>
</organism>
<sequence>MNGDDLPPMRVDHTGIAVESIPEAEPLLFALGCEKIHEEPSKYGSFTWATYVLGSASRLELIAPQPGSDSFLTAYLEEHGPGLHHVTLEVADLEAAVEALEAAEVSIIDHNEFETWGEAFVSPANPTGVLFQLMEYYEGYAGERDAGCRLFVDGTPLE</sequence>
<dbReference type="AlphaFoldDB" id="A0A9E7NBG6"/>
<proteinExistence type="predicted"/>
<gene>
    <name evidence="3" type="ORF">NGM29_08980</name>
</gene>